<dbReference type="EC" id="6.5.1.1" evidence="2"/>
<dbReference type="NCBIfam" id="TIGR02778">
    <property type="entry name" value="ligD_pol"/>
    <property type="match status" value="1"/>
</dbReference>
<dbReference type="GO" id="GO:0003910">
    <property type="term" value="F:DNA ligase (ATP) activity"/>
    <property type="evidence" value="ECO:0007669"/>
    <property type="project" value="UniProtKB-EC"/>
</dbReference>
<organism evidence="2 3">
    <name type="scientific">Marinobacter azerbaijanicus</name>
    <dbReference type="NCBI Taxonomy" id="3050455"/>
    <lineage>
        <taxon>Bacteria</taxon>
        <taxon>Pseudomonadati</taxon>
        <taxon>Pseudomonadota</taxon>
        <taxon>Gammaproteobacteria</taxon>
        <taxon>Pseudomonadales</taxon>
        <taxon>Marinobacteraceae</taxon>
        <taxon>Marinobacter</taxon>
    </lineage>
</organism>
<dbReference type="InterPro" id="IPR052171">
    <property type="entry name" value="NHEJ_LigD"/>
</dbReference>
<dbReference type="InterPro" id="IPR014145">
    <property type="entry name" value="LigD_pol_dom"/>
</dbReference>
<dbReference type="EMBL" id="JASSVS010000002">
    <property type="protein sequence ID" value="MDL0430233.1"/>
    <property type="molecule type" value="Genomic_DNA"/>
</dbReference>
<dbReference type="Proteomes" id="UP001227964">
    <property type="component" value="Unassembled WGS sequence"/>
</dbReference>
<dbReference type="RefSeq" id="WP_285388916.1">
    <property type="nucleotide sequence ID" value="NZ_JASSVS010000002.1"/>
</dbReference>
<dbReference type="Gene3D" id="3.90.920.10">
    <property type="entry name" value="DNA primase, PRIM domain"/>
    <property type="match status" value="1"/>
</dbReference>
<gene>
    <name evidence="2" type="primary">ligD</name>
    <name evidence="2" type="ORF">QPM17_03800</name>
</gene>
<accession>A0ABT7IAL4</accession>
<sequence length="306" mass="34557">MTEQSYGSYKVELSHTDKVFFPDACITKGELLEYYERIAGIMLPHIRQRPLTLNRFPDGIGKDGFFQQSRGDYFPDWLDAVDVDHGGSTGQVTHMLANHQAGLVYLVNQGTVTFHSWLSRTDHLKAPDQVIFDLDPPGDDFEPVRQAAYLVANGMRQCGLTPYVKTTGSRGLHIVAPLKPEADFERVRSLARKLAQALANAYPEQLTTEQRKQKRRGRLYLDIMRNAFGQTAVAPYSVRAKPHAPIATPLEWDELADHKLGPQRFTLANIFRRMGQRDDPWQDMHSKAASISTFEEGVSELEEGDL</sequence>
<keyword evidence="2" id="KW-0436">Ligase</keyword>
<reference evidence="2 3" key="1">
    <citation type="submission" date="2023-06" db="EMBL/GenBank/DDBJ databases">
        <title>Marinobacter azerbaijanicus a moderately halophilic, isolated from Urmia Lake in Azerbaijan region of Iran.</title>
        <authorList>
            <person name="Sanchez-Porro C."/>
            <person name="Aghdam E.M."/>
            <person name="Saheb S.M."/>
            <person name="Tarhriz V."/>
            <person name="Kazemi E."/>
            <person name="Ammozegar M.A."/>
            <person name="Ventosa A."/>
            <person name="Hejazi M.S."/>
        </authorList>
    </citation>
    <scope>NUCLEOTIDE SEQUENCE [LARGE SCALE GENOMIC DNA]</scope>
    <source>
        <strain evidence="2 3">TBZ242</strain>
    </source>
</reference>
<protein>
    <submittedName>
        <fullName evidence="2">Non-homologous end-joining DNA ligase</fullName>
        <ecNumber evidence="2">6.5.1.1</ecNumber>
    </submittedName>
</protein>
<proteinExistence type="predicted"/>
<evidence type="ECO:0000313" key="3">
    <source>
        <dbReference type="Proteomes" id="UP001227964"/>
    </source>
</evidence>
<evidence type="ECO:0000313" key="2">
    <source>
        <dbReference type="EMBL" id="MDL0430233.1"/>
    </source>
</evidence>
<dbReference type="PANTHER" id="PTHR42705">
    <property type="entry name" value="BIFUNCTIONAL NON-HOMOLOGOUS END JOINING PROTEIN LIGD"/>
    <property type="match status" value="1"/>
</dbReference>
<evidence type="ECO:0000259" key="1">
    <source>
        <dbReference type="Pfam" id="PF21686"/>
    </source>
</evidence>
<feature type="domain" description="DNA ligase D polymerase" evidence="1">
    <location>
        <begin position="27"/>
        <end position="281"/>
    </location>
</feature>
<keyword evidence="3" id="KW-1185">Reference proteome</keyword>
<name>A0ABT7IAL4_9GAMM</name>
<dbReference type="PANTHER" id="PTHR42705:SF2">
    <property type="entry name" value="BIFUNCTIONAL NON-HOMOLOGOUS END JOINING PROTEIN LIGD"/>
    <property type="match status" value="1"/>
</dbReference>
<comment type="caution">
    <text evidence="2">The sequence shown here is derived from an EMBL/GenBank/DDBJ whole genome shotgun (WGS) entry which is preliminary data.</text>
</comment>
<dbReference type="Pfam" id="PF21686">
    <property type="entry name" value="LigD_Prim-Pol"/>
    <property type="match status" value="1"/>
</dbReference>
<dbReference type="CDD" id="cd04861">
    <property type="entry name" value="LigD_Pol_like"/>
    <property type="match status" value="1"/>
</dbReference>